<dbReference type="PANTHER" id="PTHR33602:SF1">
    <property type="entry name" value="REGULATORY PROTEIN RECX FAMILY PROTEIN"/>
    <property type="match status" value="1"/>
</dbReference>
<organism evidence="9 10">
    <name type="scientific">Gordonia jacobaea</name>
    <dbReference type="NCBI Taxonomy" id="122202"/>
    <lineage>
        <taxon>Bacteria</taxon>
        <taxon>Bacillati</taxon>
        <taxon>Actinomycetota</taxon>
        <taxon>Actinomycetes</taxon>
        <taxon>Mycobacteriales</taxon>
        <taxon>Gordoniaceae</taxon>
        <taxon>Gordonia</taxon>
    </lineage>
</organism>
<feature type="domain" description="RecX second three-helical" evidence="7">
    <location>
        <begin position="68"/>
        <end position="109"/>
    </location>
</feature>
<dbReference type="InterPro" id="IPR003783">
    <property type="entry name" value="Regulatory_RecX"/>
</dbReference>
<protein>
    <recommendedName>
        <fullName evidence="3 5">Regulatory protein RecX</fullName>
    </recommendedName>
</protein>
<comment type="function">
    <text evidence="5">Modulates RecA activity.</text>
</comment>
<evidence type="ECO:0000256" key="1">
    <source>
        <dbReference type="ARBA" id="ARBA00004496"/>
    </source>
</evidence>
<evidence type="ECO:0000256" key="2">
    <source>
        <dbReference type="ARBA" id="ARBA00009695"/>
    </source>
</evidence>
<evidence type="ECO:0000256" key="6">
    <source>
        <dbReference type="SAM" id="MobiDB-lite"/>
    </source>
</evidence>
<evidence type="ECO:0000313" key="9">
    <source>
        <dbReference type="EMBL" id="KNA93394.1"/>
    </source>
</evidence>
<dbReference type="InterPro" id="IPR036388">
    <property type="entry name" value="WH-like_DNA-bd_sf"/>
</dbReference>
<dbReference type="Pfam" id="PF21982">
    <property type="entry name" value="RecX_HTH1"/>
    <property type="match status" value="1"/>
</dbReference>
<accession>A0ABR5II36</accession>
<keyword evidence="10" id="KW-1185">Reference proteome</keyword>
<comment type="caution">
    <text evidence="9">The sequence shown here is derived from an EMBL/GenBank/DDBJ whole genome shotgun (WGS) entry which is preliminary data.</text>
</comment>
<dbReference type="HAMAP" id="MF_01114">
    <property type="entry name" value="RecX"/>
    <property type="match status" value="1"/>
</dbReference>
<evidence type="ECO:0000256" key="4">
    <source>
        <dbReference type="ARBA" id="ARBA00022490"/>
    </source>
</evidence>
<dbReference type="InterPro" id="IPR053924">
    <property type="entry name" value="RecX_HTH_2nd"/>
</dbReference>
<gene>
    <name evidence="5" type="primary">recX</name>
    <name evidence="9" type="ORF">ABW18_01025</name>
</gene>
<dbReference type="PANTHER" id="PTHR33602">
    <property type="entry name" value="REGULATORY PROTEIN RECX FAMILY PROTEIN"/>
    <property type="match status" value="1"/>
</dbReference>
<dbReference type="Proteomes" id="UP000037247">
    <property type="component" value="Unassembled WGS sequence"/>
</dbReference>
<comment type="similarity">
    <text evidence="2 5">Belongs to the RecX family.</text>
</comment>
<evidence type="ECO:0000259" key="8">
    <source>
        <dbReference type="Pfam" id="PF21982"/>
    </source>
</evidence>
<evidence type="ECO:0000313" key="10">
    <source>
        <dbReference type="Proteomes" id="UP000037247"/>
    </source>
</evidence>
<evidence type="ECO:0000256" key="3">
    <source>
        <dbReference type="ARBA" id="ARBA00018111"/>
    </source>
</evidence>
<feature type="domain" description="RecX first three-helical" evidence="8">
    <location>
        <begin position="22"/>
        <end position="61"/>
    </location>
</feature>
<dbReference type="EMBL" id="LDTZ01000013">
    <property type="protein sequence ID" value="KNA93394.1"/>
    <property type="molecule type" value="Genomic_DNA"/>
</dbReference>
<proteinExistence type="inferred from homology"/>
<comment type="subcellular location">
    <subcellularLocation>
        <location evidence="1 5">Cytoplasm</location>
    </subcellularLocation>
</comment>
<evidence type="ECO:0000256" key="5">
    <source>
        <dbReference type="HAMAP-Rule" id="MF_01114"/>
    </source>
</evidence>
<evidence type="ECO:0000259" key="7">
    <source>
        <dbReference type="Pfam" id="PF02631"/>
    </source>
</evidence>
<dbReference type="InterPro" id="IPR053926">
    <property type="entry name" value="RecX_HTH_1st"/>
</dbReference>
<dbReference type="Gene3D" id="1.10.10.10">
    <property type="entry name" value="Winged helix-like DNA-binding domain superfamily/Winged helix DNA-binding domain"/>
    <property type="match status" value="2"/>
</dbReference>
<dbReference type="Pfam" id="PF02631">
    <property type="entry name" value="RecX_HTH2"/>
    <property type="match status" value="1"/>
</dbReference>
<feature type="region of interest" description="Disordered" evidence="6">
    <location>
        <begin position="1"/>
        <end position="20"/>
    </location>
</feature>
<reference evidence="9 10" key="1">
    <citation type="submission" date="2015-05" db="EMBL/GenBank/DDBJ databases">
        <title>Draft genome sequence of the bacterium Gordonia jacobaea a new member of the Gordonia genus.</title>
        <authorList>
            <person name="Jimenez-Galisteo G."/>
            <person name="Dominguez A."/>
            <person name="Munoz E."/>
            <person name="Vinas M."/>
        </authorList>
    </citation>
    <scope>NUCLEOTIDE SEQUENCE [LARGE SCALE GENOMIC DNA]</scope>
    <source>
        <strain evidence="10">mv1</strain>
    </source>
</reference>
<sequence>MSSPHDPGEPSESTTERNGPSAWDVALRLLGVRARSRSEMAQRLARRGFDADTVDEVMTRLDAHNLLDDEEFAAEWVQSRHTYSGRGRVALRHELAAKGVDVAIVQRALDEIDPDDERAAARNLVDRKLTPTVTEQLVHAAETNDRSVRDKHFRRLVGMLVRRGYPQSMAIDVVGGAIDEITSAD</sequence>
<name>A0ABR5II36_9ACTN</name>
<dbReference type="RefSeq" id="WP_049697477.1">
    <property type="nucleotide sequence ID" value="NZ_JAQDQF010000001.1"/>
</dbReference>
<keyword evidence="4 5" id="KW-0963">Cytoplasm</keyword>